<accession>A0AAD6LPI3</accession>
<proteinExistence type="predicted"/>
<sequence length="47" mass="5328">MLVLKENYNIQAYNINSLIISCYSLQFQTTVVQKSNPNTLHIALNAT</sequence>
<protein>
    <submittedName>
        <fullName evidence="1">Uncharacterized protein</fullName>
    </submittedName>
</protein>
<dbReference type="EMBL" id="JAQIZT010000015">
    <property type="protein sequence ID" value="KAJ6970893.1"/>
    <property type="molecule type" value="Genomic_DNA"/>
</dbReference>
<evidence type="ECO:0000313" key="1">
    <source>
        <dbReference type="EMBL" id="KAJ6970893.1"/>
    </source>
</evidence>
<evidence type="ECO:0000313" key="2">
    <source>
        <dbReference type="Proteomes" id="UP001164929"/>
    </source>
</evidence>
<dbReference type="Proteomes" id="UP001164929">
    <property type="component" value="Chromosome 15"/>
</dbReference>
<gene>
    <name evidence="1" type="ORF">NC653_035234</name>
</gene>
<reference evidence="1" key="1">
    <citation type="journal article" date="2023" name="Mol. Ecol. Resour.">
        <title>Chromosome-level genome assembly of a triploid poplar Populus alba 'Berolinensis'.</title>
        <authorList>
            <person name="Chen S."/>
            <person name="Yu Y."/>
            <person name="Wang X."/>
            <person name="Wang S."/>
            <person name="Zhang T."/>
            <person name="Zhou Y."/>
            <person name="He R."/>
            <person name="Meng N."/>
            <person name="Wang Y."/>
            <person name="Liu W."/>
            <person name="Liu Z."/>
            <person name="Liu J."/>
            <person name="Guo Q."/>
            <person name="Huang H."/>
            <person name="Sederoff R.R."/>
            <person name="Wang G."/>
            <person name="Qu G."/>
            <person name="Chen S."/>
        </authorList>
    </citation>
    <scope>NUCLEOTIDE SEQUENCE</scope>
    <source>
        <tissue evidence="1">Leaves</tissue>
    </source>
</reference>
<name>A0AAD6LPI3_9ROSI</name>
<dbReference type="AlphaFoldDB" id="A0AAD6LPI3"/>
<keyword evidence="2" id="KW-1185">Reference proteome</keyword>
<dbReference type="PROSITE" id="PS51257">
    <property type="entry name" value="PROKAR_LIPOPROTEIN"/>
    <property type="match status" value="1"/>
</dbReference>
<organism evidence="1 2">
    <name type="scientific">Populus alba x Populus x berolinensis</name>
    <dbReference type="NCBI Taxonomy" id="444605"/>
    <lineage>
        <taxon>Eukaryota</taxon>
        <taxon>Viridiplantae</taxon>
        <taxon>Streptophyta</taxon>
        <taxon>Embryophyta</taxon>
        <taxon>Tracheophyta</taxon>
        <taxon>Spermatophyta</taxon>
        <taxon>Magnoliopsida</taxon>
        <taxon>eudicotyledons</taxon>
        <taxon>Gunneridae</taxon>
        <taxon>Pentapetalae</taxon>
        <taxon>rosids</taxon>
        <taxon>fabids</taxon>
        <taxon>Malpighiales</taxon>
        <taxon>Salicaceae</taxon>
        <taxon>Saliceae</taxon>
        <taxon>Populus</taxon>
    </lineage>
</organism>
<comment type="caution">
    <text evidence="1">The sequence shown here is derived from an EMBL/GenBank/DDBJ whole genome shotgun (WGS) entry which is preliminary data.</text>
</comment>